<dbReference type="GO" id="GO:0006623">
    <property type="term" value="P:protein targeting to vacuole"/>
    <property type="evidence" value="ECO:0007669"/>
    <property type="project" value="TreeGrafter"/>
</dbReference>
<sequence length="786" mass="83310">MRLREKMGAEEPLPGGLTNGNDGGGGGGGGGKPRLVKDSRRSRGGNNIGDYTRTLWNSLGAGDNAAAAASAATDQHSGGGVGRGGTGDGGEARSSSGGGGDGRRYLVESANINRTRLLAFAETLAAGESALSPGVFEVGGGQRAEVKIYFALMHLHPLDVRITYRGTPGSDVQDAEELTLSTMAQLNDARLCLNALQLEHAFGGRAVFAEVMLKHYKFAFLSQVHKVVGSFDFLGDPVGLLSNLSTGVKDFFYEPIEGLKPDGKGFLYGLGKGGTSLVSNTMQGTFNTFNKVTGSLGDTISQLSLDTDYRKRRVRERLVEGETMADSMAQGAKEFGRGIFQGVTGVVMEPYLGAEKEGVLGFGKGMVKGVVGVAIKPVVGVFDLGTRAFEGIRNASRMDEDSDDDGTSTHRPGGEVGGPGAAGGLLSLRARPPRMFGPLGEMDPFTWEAAVAQAVLRAGMRDEEDFPSERIRWFRRLTLRARHLRGLVIRSSSSSTTTTAKSKGGAKGENAESTAAAAEGGRAGGGVAASSKSGDGSSSSPDEAFVTRWVIVTDKRMLHAQEEPGWGADKEKVKTLDLARFGVAFSPWSPALGGVRVLWDAPLSSIRSLTLEPAHEGVKVELSAPVEYSTDHQGSMGPEFAQIHLVRPHKYSICLQGHLIRMHSSGLLTTLERHWYAVANGILYEYTPRKDALPDGSNTPPPPAGSKKSVKGGGATARRPGYPYTLTTVLPLSGVSIKTGRIEGNEHSLKDLQGAKPWWAEPRPQRSARGDCERQACLRAGGENRR</sequence>
<dbReference type="EMBL" id="FN649728">
    <property type="protein sequence ID" value="CBN77551.1"/>
    <property type="molecule type" value="Genomic_DNA"/>
</dbReference>
<feature type="region of interest" description="Disordered" evidence="2">
    <location>
        <begin position="70"/>
        <end position="103"/>
    </location>
</feature>
<name>D8LME1_ECTSI</name>
<dbReference type="EMBL" id="FN648596">
    <property type="protein sequence ID" value="CBN77551.1"/>
    <property type="molecule type" value="Genomic_DNA"/>
</dbReference>
<protein>
    <submittedName>
        <fullName evidence="3">Similarities to vacuolar protein sorting-associated protein</fullName>
    </submittedName>
</protein>
<feature type="region of interest" description="Disordered" evidence="2">
    <location>
        <begin position="693"/>
        <end position="719"/>
    </location>
</feature>
<feature type="compositionally biased region" description="Gly residues" evidence="2">
    <location>
        <begin position="17"/>
        <end position="32"/>
    </location>
</feature>
<dbReference type="InParanoid" id="D8LME1"/>
<evidence type="ECO:0000256" key="2">
    <source>
        <dbReference type="SAM" id="MobiDB-lite"/>
    </source>
</evidence>
<feature type="compositionally biased region" description="Low complexity" evidence="2">
    <location>
        <begin position="511"/>
        <end position="520"/>
    </location>
</feature>
<gene>
    <name evidence="3" type="ORF">Esi_0004_0131</name>
</gene>
<accession>D8LME1</accession>
<keyword evidence="4" id="KW-1185">Reference proteome</keyword>
<feature type="compositionally biased region" description="Gly residues" evidence="2">
    <location>
        <begin position="414"/>
        <end position="423"/>
    </location>
</feature>
<dbReference type="GO" id="GO:0045053">
    <property type="term" value="P:protein retention in Golgi apparatus"/>
    <property type="evidence" value="ECO:0007669"/>
    <property type="project" value="TreeGrafter"/>
</dbReference>
<feature type="compositionally biased region" description="Low complexity" evidence="2">
    <location>
        <begin position="492"/>
        <end position="503"/>
    </location>
</feature>
<dbReference type="PANTHER" id="PTHR16166:SF93">
    <property type="entry name" value="INTERMEMBRANE LIPID TRANSFER PROTEIN VPS13"/>
    <property type="match status" value="1"/>
</dbReference>
<evidence type="ECO:0000256" key="1">
    <source>
        <dbReference type="ARBA" id="ARBA00006545"/>
    </source>
</evidence>
<evidence type="ECO:0000313" key="3">
    <source>
        <dbReference type="EMBL" id="CBN77551.1"/>
    </source>
</evidence>
<feature type="region of interest" description="Disordered" evidence="2">
    <location>
        <begin position="492"/>
        <end position="542"/>
    </location>
</feature>
<feature type="region of interest" description="Disordered" evidence="2">
    <location>
        <begin position="395"/>
        <end position="424"/>
    </location>
</feature>
<dbReference type="OrthoDB" id="428159at2759"/>
<dbReference type="InterPro" id="IPR026847">
    <property type="entry name" value="VPS13"/>
</dbReference>
<evidence type="ECO:0000313" key="4">
    <source>
        <dbReference type="Proteomes" id="UP000002630"/>
    </source>
</evidence>
<feature type="compositionally biased region" description="Gly residues" evidence="2">
    <location>
        <begin position="77"/>
        <end position="89"/>
    </location>
</feature>
<proteinExistence type="inferred from homology"/>
<feature type="region of interest" description="Disordered" evidence="2">
    <location>
        <begin position="1"/>
        <end position="49"/>
    </location>
</feature>
<dbReference type="AlphaFoldDB" id="D8LME1"/>
<comment type="similarity">
    <text evidence="1">Belongs to the VPS13 family.</text>
</comment>
<dbReference type="Proteomes" id="UP000002630">
    <property type="component" value="Linkage Group LG03"/>
</dbReference>
<organism evidence="3 4">
    <name type="scientific">Ectocarpus siliculosus</name>
    <name type="common">Brown alga</name>
    <name type="synonym">Conferva siliculosa</name>
    <dbReference type="NCBI Taxonomy" id="2880"/>
    <lineage>
        <taxon>Eukaryota</taxon>
        <taxon>Sar</taxon>
        <taxon>Stramenopiles</taxon>
        <taxon>Ochrophyta</taxon>
        <taxon>PX clade</taxon>
        <taxon>Phaeophyceae</taxon>
        <taxon>Ectocarpales</taxon>
        <taxon>Ectocarpaceae</taxon>
        <taxon>Ectocarpus</taxon>
    </lineage>
</organism>
<feature type="compositionally biased region" description="Low complexity" evidence="2">
    <location>
        <begin position="528"/>
        <end position="540"/>
    </location>
</feature>
<reference evidence="3 4" key="1">
    <citation type="journal article" date="2010" name="Nature">
        <title>The Ectocarpus genome and the independent evolution of multicellularity in brown algae.</title>
        <authorList>
            <person name="Cock J.M."/>
            <person name="Sterck L."/>
            <person name="Rouze P."/>
            <person name="Scornet D."/>
            <person name="Allen A.E."/>
            <person name="Amoutzias G."/>
            <person name="Anthouard V."/>
            <person name="Artiguenave F."/>
            <person name="Aury J.M."/>
            <person name="Badger J.H."/>
            <person name="Beszteri B."/>
            <person name="Billiau K."/>
            <person name="Bonnet E."/>
            <person name="Bothwell J.H."/>
            <person name="Bowler C."/>
            <person name="Boyen C."/>
            <person name="Brownlee C."/>
            <person name="Carrano C.J."/>
            <person name="Charrier B."/>
            <person name="Cho G.Y."/>
            <person name="Coelho S.M."/>
            <person name="Collen J."/>
            <person name="Corre E."/>
            <person name="Da Silva C."/>
            <person name="Delage L."/>
            <person name="Delaroque N."/>
            <person name="Dittami S.M."/>
            <person name="Doulbeau S."/>
            <person name="Elias M."/>
            <person name="Farnham G."/>
            <person name="Gachon C.M."/>
            <person name="Gschloessl B."/>
            <person name="Heesch S."/>
            <person name="Jabbari K."/>
            <person name="Jubin C."/>
            <person name="Kawai H."/>
            <person name="Kimura K."/>
            <person name="Kloareg B."/>
            <person name="Kupper F.C."/>
            <person name="Lang D."/>
            <person name="Le Bail A."/>
            <person name="Leblanc C."/>
            <person name="Lerouge P."/>
            <person name="Lohr M."/>
            <person name="Lopez P.J."/>
            <person name="Martens C."/>
            <person name="Maumus F."/>
            <person name="Michel G."/>
            <person name="Miranda-Saavedra D."/>
            <person name="Morales J."/>
            <person name="Moreau H."/>
            <person name="Motomura T."/>
            <person name="Nagasato C."/>
            <person name="Napoli C.A."/>
            <person name="Nelson D.R."/>
            <person name="Nyvall-Collen P."/>
            <person name="Peters A.F."/>
            <person name="Pommier C."/>
            <person name="Potin P."/>
            <person name="Poulain J."/>
            <person name="Quesneville H."/>
            <person name="Read B."/>
            <person name="Rensing S.A."/>
            <person name="Ritter A."/>
            <person name="Rousvoal S."/>
            <person name="Samanta M."/>
            <person name="Samson G."/>
            <person name="Schroeder D.C."/>
            <person name="Segurens B."/>
            <person name="Strittmatter M."/>
            <person name="Tonon T."/>
            <person name="Tregear J.W."/>
            <person name="Valentin K."/>
            <person name="von Dassow P."/>
            <person name="Yamagishi T."/>
            <person name="Van de Peer Y."/>
            <person name="Wincker P."/>
        </authorList>
    </citation>
    <scope>NUCLEOTIDE SEQUENCE [LARGE SCALE GENOMIC DNA]</scope>
    <source>
        <strain evidence="4">Ec32 / CCAP1310/4</strain>
    </source>
</reference>
<dbReference type="eggNOG" id="KOG1809">
    <property type="taxonomic scope" value="Eukaryota"/>
</dbReference>
<feature type="region of interest" description="Disordered" evidence="2">
    <location>
        <begin position="747"/>
        <end position="772"/>
    </location>
</feature>
<dbReference type="PANTHER" id="PTHR16166">
    <property type="entry name" value="VACUOLAR PROTEIN SORTING-ASSOCIATED PROTEIN VPS13"/>
    <property type="match status" value="1"/>
</dbReference>